<reference evidence="1" key="2">
    <citation type="submission" date="2012-06" db="EMBL/GenBank/DDBJ databases">
        <title>Annotation of the Genome Sequence of Fusarium oxysporum Fo47.</title>
        <authorList>
            <consortium name="The Broad Institute Genomics Platform"/>
            <person name="Ma L.-J."/>
            <person name="Corby-Kistler H."/>
            <person name="Broz K."/>
            <person name="Gale L.R."/>
            <person name="Jonkers W."/>
            <person name="O'Donnell K."/>
            <person name="Ploetz R."/>
            <person name="Steinberg C."/>
            <person name="Schwartz D.C."/>
            <person name="VanEtten H."/>
            <person name="Zhou S."/>
            <person name="Young S.K."/>
            <person name="Zeng Q."/>
            <person name="Gargeya S."/>
            <person name="Fitzgerald M."/>
            <person name="Abouelleil A."/>
            <person name="Alvarado L."/>
            <person name="Chapman S.B."/>
            <person name="Gainer-Dewar J."/>
            <person name="Goldberg J."/>
            <person name="Griggs A."/>
            <person name="Gujja S."/>
            <person name="Hansen M."/>
            <person name="Howarth C."/>
            <person name="Imamovic A."/>
            <person name="Ireland A."/>
            <person name="Larimer J."/>
            <person name="McCowan C."/>
            <person name="Murphy C."/>
            <person name="Pearson M."/>
            <person name="Poon T.W."/>
            <person name="Priest M."/>
            <person name="Roberts A."/>
            <person name="Saif S."/>
            <person name="Shea T."/>
            <person name="Sykes S."/>
            <person name="Wortman J."/>
            <person name="Nusbaum C."/>
            <person name="Birren B."/>
        </authorList>
    </citation>
    <scope>NUCLEOTIDE SEQUENCE</scope>
    <source>
        <strain evidence="1">Fo47</strain>
    </source>
</reference>
<dbReference type="Proteomes" id="UP000030766">
    <property type="component" value="Unassembled WGS sequence"/>
</dbReference>
<organism evidence="1">
    <name type="scientific">Fusarium oxysporum Fo47</name>
    <dbReference type="NCBI Taxonomy" id="660027"/>
    <lineage>
        <taxon>Eukaryota</taxon>
        <taxon>Fungi</taxon>
        <taxon>Dikarya</taxon>
        <taxon>Ascomycota</taxon>
        <taxon>Pezizomycotina</taxon>
        <taxon>Sordariomycetes</taxon>
        <taxon>Hypocreomycetidae</taxon>
        <taxon>Hypocreales</taxon>
        <taxon>Nectriaceae</taxon>
        <taxon>Fusarium</taxon>
        <taxon>Fusarium oxysporum species complex</taxon>
    </lineage>
</organism>
<name>W9KCY7_FUSOX</name>
<reference evidence="1" key="1">
    <citation type="submission" date="2011-06" db="EMBL/GenBank/DDBJ databases">
        <title>The Genome Sequence of Fusarium oxysporum Fo47.</title>
        <authorList>
            <consortium name="The Broad Institute Genome Sequencing Platform"/>
            <person name="Ma L.-J."/>
            <person name="Gale L.R."/>
            <person name="Schwartz D.C."/>
            <person name="Zhou S."/>
            <person name="Corby-Kistler H."/>
            <person name="Young S.K."/>
            <person name="Zeng Q."/>
            <person name="Gargeya S."/>
            <person name="Fitzgerald M."/>
            <person name="Haas B."/>
            <person name="Abouelleil A."/>
            <person name="Alvarado L."/>
            <person name="Arachchi H.M."/>
            <person name="Berlin A."/>
            <person name="Brown A."/>
            <person name="Chapman S.B."/>
            <person name="Chen Z."/>
            <person name="Dunbar C."/>
            <person name="Freedman E."/>
            <person name="Gearin G."/>
            <person name="Gellesch M."/>
            <person name="Goldberg J."/>
            <person name="Griggs A."/>
            <person name="Gujja S."/>
            <person name="Heiman D."/>
            <person name="Howarth C."/>
            <person name="Larson L."/>
            <person name="Lui A."/>
            <person name="MacDonald P.J.P."/>
            <person name="Mehta T."/>
            <person name="Montmayeur A."/>
            <person name="Murphy C."/>
            <person name="Neiman D."/>
            <person name="Pearson M."/>
            <person name="Priest M."/>
            <person name="Roberts A."/>
            <person name="Saif S."/>
            <person name="Shea T."/>
            <person name="Shenoy N."/>
            <person name="Sisk P."/>
            <person name="Stolte C."/>
            <person name="Sykes S."/>
            <person name="Wortman J."/>
            <person name="Nusbaum C."/>
            <person name="Birren B."/>
        </authorList>
    </citation>
    <scope>NUCLEOTIDE SEQUENCE [LARGE SCALE GENOMIC DNA]</scope>
    <source>
        <strain evidence="1">Fo47</strain>
    </source>
</reference>
<sequence length="105" mass="12505">MPCHASSCGLLQDEKKEGKKRIAVPWYVRQKEIDRRTEKEKKRKSRVRESRSSSQYILIPRLDLRQSFGPLSFWDSNSWFLCPCVLLIVDLVRRDSWFTISMLSR</sequence>
<dbReference type="AlphaFoldDB" id="W9KCY7"/>
<protein>
    <submittedName>
        <fullName evidence="1">Uncharacterized protein</fullName>
    </submittedName>
</protein>
<proteinExistence type="predicted"/>
<dbReference type="EMBL" id="JH717900">
    <property type="protein sequence ID" value="EWZ39243.1"/>
    <property type="molecule type" value="Genomic_DNA"/>
</dbReference>
<dbReference type="VEuPathDB" id="FungiDB:FOZG_08392"/>
<dbReference type="HOGENOM" id="CLU_2236677_0_0_1"/>
<evidence type="ECO:0000313" key="1">
    <source>
        <dbReference type="EMBL" id="EWZ39243.1"/>
    </source>
</evidence>
<gene>
    <name evidence="1" type="ORF">FOZG_08392</name>
</gene>
<accession>W9KCY7</accession>